<gene>
    <name evidence="1" type="ORF">E4T88_17695</name>
</gene>
<accession>A0A4Y9IHL3</accession>
<proteinExistence type="predicted"/>
<organism evidence="1 2">
    <name type="scientific">Dysgonomonas mossii</name>
    <dbReference type="NCBI Taxonomy" id="163665"/>
    <lineage>
        <taxon>Bacteria</taxon>
        <taxon>Pseudomonadati</taxon>
        <taxon>Bacteroidota</taxon>
        <taxon>Bacteroidia</taxon>
        <taxon>Bacteroidales</taxon>
        <taxon>Dysgonomonadaceae</taxon>
        <taxon>Dysgonomonas</taxon>
    </lineage>
</organism>
<name>A0A4Y9IHL3_9BACT</name>
<comment type="caution">
    <text evidence="1">The sequence shown here is derived from an EMBL/GenBank/DDBJ whole genome shotgun (WGS) entry which is preliminary data.</text>
</comment>
<dbReference type="EMBL" id="SPPK01000116">
    <property type="protein sequence ID" value="TFU85041.1"/>
    <property type="molecule type" value="Genomic_DNA"/>
</dbReference>
<sequence>MLNVAVNARIGPVIEQALRERGIAPDLARPMSMMASALVQRMVSATADTVSDLSSTLVKSFLPGAEAATVVNLSVDRRTMLAGITARSLLNFGLTLPLGPLVTLRKVMADNGNPYQRAAAGNALSWA</sequence>
<reference evidence="1 2" key="1">
    <citation type="submission" date="2019-03" db="EMBL/GenBank/DDBJ databases">
        <title>Diversity of the mouse oral microbiome.</title>
        <authorList>
            <person name="Joseph S."/>
            <person name="Aduse-Opoku J."/>
            <person name="Curtis M."/>
            <person name="Wade W."/>
            <person name="Hashim A."/>
        </authorList>
    </citation>
    <scope>NUCLEOTIDE SEQUENCE [LARGE SCALE GENOMIC DNA]</scope>
    <source>
        <strain evidence="1 2">P11</strain>
    </source>
</reference>
<dbReference type="AlphaFoldDB" id="A0A4Y9IHL3"/>
<evidence type="ECO:0000313" key="2">
    <source>
        <dbReference type="Proteomes" id="UP000298285"/>
    </source>
</evidence>
<feature type="non-terminal residue" evidence="1">
    <location>
        <position position="127"/>
    </location>
</feature>
<evidence type="ECO:0000313" key="1">
    <source>
        <dbReference type="EMBL" id="TFU85041.1"/>
    </source>
</evidence>
<protein>
    <submittedName>
        <fullName evidence="1">Uncharacterized protein</fullName>
    </submittedName>
</protein>
<dbReference type="Proteomes" id="UP000298285">
    <property type="component" value="Unassembled WGS sequence"/>
</dbReference>